<reference evidence="1" key="1">
    <citation type="journal article" date="2019" name="Sci. Rep.">
        <title>Draft genome of Tanacetum cinerariifolium, the natural source of mosquito coil.</title>
        <authorList>
            <person name="Yamashiro T."/>
            <person name="Shiraishi A."/>
            <person name="Satake H."/>
            <person name="Nakayama K."/>
        </authorList>
    </citation>
    <scope>NUCLEOTIDE SEQUENCE</scope>
</reference>
<dbReference type="AlphaFoldDB" id="A0A699JXU9"/>
<accession>A0A699JXU9</accession>
<name>A0A699JXU9_TANCI</name>
<dbReference type="EMBL" id="BKCJ010460286">
    <property type="protein sequence ID" value="GFA64098.1"/>
    <property type="molecule type" value="Genomic_DNA"/>
</dbReference>
<organism evidence="1">
    <name type="scientific">Tanacetum cinerariifolium</name>
    <name type="common">Dalmatian daisy</name>
    <name type="synonym">Chrysanthemum cinerariifolium</name>
    <dbReference type="NCBI Taxonomy" id="118510"/>
    <lineage>
        <taxon>Eukaryota</taxon>
        <taxon>Viridiplantae</taxon>
        <taxon>Streptophyta</taxon>
        <taxon>Embryophyta</taxon>
        <taxon>Tracheophyta</taxon>
        <taxon>Spermatophyta</taxon>
        <taxon>Magnoliopsida</taxon>
        <taxon>eudicotyledons</taxon>
        <taxon>Gunneridae</taxon>
        <taxon>Pentapetalae</taxon>
        <taxon>asterids</taxon>
        <taxon>campanulids</taxon>
        <taxon>Asterales</taxon>
        <taxon>Asteraceae</taxon>
        <taxon>Asteroideae</taxon>
        <taxon>Anthemideae</taxon>
        <taxon>Anthemidinae</taxon>
        <taxon>Tanacetum</taxon>
    </lineage>
</organism>
<evidence type="ECO:0000313" key="1">
    <source>
        <dbReference type="EMBL" id="GFA64098.1"/>
    </source>
</evidence>
<gene>
    <name evidence="1" type="ORF">Tci_636070</name>
</gene>
<protein>
    <submittedName>
        <fullName evidence="1">Uncharacterized protein</fullName>
    </submittedName>
</protein>
<proteinExistence type="predicted"/>
<comment type="caution">
    <text evidence="1">The sequence shown here is derived from an EMBL/GenBank/DDBJ whole genome shotgun (WGS) entry which is preliminary data.</text>
</comment>
<sequence length="100" mass="10934">MSSNLINLATIQDRRVIIQQVQERQTQSFATTGNRGIATTSRGNYAAGQAKTEDLDAYDSDCDDISSVKVLLMANLSSCDSDVLSETLILKEESQSKMLD</sequence>